<keyword evidence="2" id="KW-1185">Reference proteome</keyword>
<gene>
    <name evidence="1" type="primary">DMAC2</name>
    <name evidence="1" type="ORF">GWK47_022336</name>
</gene>
<evidence type="ECO:0000313" key="1">
    <source>
        <dbReference type="EMBL" id="KAG0710663.1"/>
    </source>
</evidence>
<dbReference type="InterPro" id="IPR032675">
    <property type="entry name" value="LRR_dom_sf"/>
</dbReference>
<comment type="caution">
    <text evidence="1">The sequence shown here is derived from an EMBL/GenBank/DDBJ whole genome shotgun (WGS) entry which is preliminary data.</text>
</comment>
<evidence type="ECO:0000313" key="2">
    <source>
        <dbReference type="Proteomes" id="UP000770661"/>
    </source>
</evidence>
<reference evidence="1" key="1">
    <citation type="submission" date="2020-07" db="EMBL/GenBank/DDBJ databases">
        <title>The High-quality genome of the commercially important snow crab, Chionoecetes opilio.</title>
        <authorList>
            <person name="Jeong J.-H."/>
            <person name="Ryu S."/>
        </authorList>
    </citation>
    <scope>NUCLEOTIDE SEQUENCE</scope>
    <source>
        <strain evidence="1">MADBK_172401_WGS</strain>
        <tissue evidence="1">Digestive gland</tissue>
    </source>
</reference>
<protein>
    <submittedName>
        <fullName evidence="1">Distal membrane-arm assembly complex protein 2</fullName>
    </submittedName>
</protein>
<proteinExistence type="predicted"/>
<dbReference type="Proteomes" id="UP000770661">
    <property type="component" value="Unassembled WGS sequence"/>
</dbReference>
<dbReference type="EMBL" id="JACEEZ010023970">
    <property type="protein sequence ID" value="KAG0710663.1"/>
    <property type="molecule type" value="Genomic_DNA"/>
</dbReference>
<dbReference type="AlphaFoldDB" id="A0A8J4XN39"/>
<dbReference type="SUPFAM" id="SSF52047">
    <property type="entry name" value="RNI-like"/>
    <property type="match status" value="1"/>
</dbReference>
<sequence length="316" mass="36060">MMYRNTLRMSAACRWTRQLRSDILALNRGLCSSASLSKKEEKAEKKVFYNPQTEIRKESWNAPEDPYEPRHPIPKGEWRGALHQFSKKRGASVELISYLQRGIDFRPSALKKWWGGIQNDATSKDQTFKPDRVAALGFDLGAAHFIVHRGGRVRFKDAKEWVQQDEDGVYDLARHYRPGVFIEEIDARGTDLVYEGVESMMCVDSLYCDVLPEQLKYLKSLNVAGCPMVDDWCIDRLCGEYHNSLQHLDLSGCTRVTQYGIGALTRLRHLRSLNLHALDEVKNIKLLCLLLLDAFPHLEISGISYLGQATETVQQA</sequence>
<accession>A0A8J4XN39</accession>
<name>A0A8J4XN39_CHIOP</name>
<organism evidence="1 2">
    <name type="scientific">Chionoecetes opilio</name>
    <name type="common">Atlantic snow crab</name>
    <name type="synonym">Cancer opilio</name>
    <dbReference type="NCBI Taxonomy" id="41210"/>
    <lineage>
        <taxon>Eukaryota</taxon>
        <taxon>Metazoa</taxon>
        <taxon>Ecdysozoa</taxon>
        <taxon>Arthropoda</taxon>
        <taxon>Crustacea</taxon>
        <taxon>Multicrustacea</taxon>
        <taxon>Malacostraca</taxon>
        <taxon>Eumalacostraca</taxon>
        <taxon>Eucarida</taxon>
        <taxon>Decapoda</taxon>
        <taxon>Pleocyemata</taxon>
        <taxon>Brachyura</taxon>
        <taxon>Eubrachyura</taxon>
        <taxon>Majoidea</taxon>
        <taxon>Majidae</taxon>
        <taxon>Chionoecetes</taxon>
    </lineage>
</organism>
<dbReference type="Gene3D" id="3.80.10.10">
    <property type="entry name" value="Ribonuclease Inhibitor"/>
    <property type="match status" value="1"/>
</dbReference>
<dbReference type="OrthoDB" id="1708588at2759"/>